<dbReference type="Proteomes" id="UP001603857">
    <property type="component" value="Unassembled WGS sequence"/>
</dbReference>
<keyword evidence="3" id="KW-1185">Reference proteome</keyword>
<evidence type="ECO:0000256" key="1">
    <source>
        <dbReference type="SAM" id="MobiDB-lite"/>
    </source>
</evidence>
<sequence>MGPAPKTPVGGRRRTTKSSELHKPQAVAELENGACDVGVEVGVGEDHTQPTTNISSLESATK</sequence>
<organism evidence="2 3">
    <name type="scientific">Flemingia macrophylla</name>
    <dbReference type="NCBI Taxonomy" id="520843"/>
    <lineage>
        <taxon>Eukaryota</taxon>
        <taxon>Viridiplantae</taxon>
        <taxon>Streptophyta</taxon>
        <taxon>Embryophyta</taxon>
        <taxon>Tracheophyta</taxon>
        <taxon>Spermatophyta</taxon>
        <taxon>Magnoliopsida</taxon>
        <taxon>eudicotyledons</taxon>
        <taxon>Gunneridae</taxon>
        <taxon>Pentapetalae</taxon>
        <taxon>rosids</taxon>
        <taxon>fabids</taxon>
        <taxon>Fabales</taxon>
        <taxon>Fabaceae</taxon>
        <taxon>Papilionoideae</taxon>
        <taxon>50 kb inversion clade</taxon>
        <taxon>NPAAA clade</taxon>
        <taxon>indigoferoid/millettioid clade</taxon>
        <taxon>Phaseoleae</taxon>
        <taxon>Flemingia</taxon>
    </lineage>
</organism>
<proteinExistence type="predicted"/>
<reference evidence="2 3" key="1">
    <citation type="submission" date="2024-08" db="EMBL/GenBank/DDBJ databases">
        <title>Insights into the chromosomal genome structure of Flemingia macrophylla.</title>
        <authorList>
            <person name="Ding Y."/>
            <person name="Zhao Y."/>
            <person name="Bi W."/>
            <person name="Wu M."/>
            <person name="Zhao G."/>
            <person name="Gong Y."/>
            <person name="Li W."/>
            <person name="Zhang P."/>
        </authorList>
    </citation>
    <scope>NUCLEOTIDE SEQUENCE [LARGE SCALE GENOMIC DNA]</scope>
    <source>
        <strain evidence="2">DYQJB</strain>
        <tissue evidence="2">Leaf</tissue>
    </source>
</reference>
<name>A0ABD1LLX0_9FABA</name>
<accession>A0ABD1LLX0</accession>
<evidence type="ECO:0000313" key="2">
    <source>
        <dbReference type="EMBL" id="KAL2324514.1"/>
    </source>
</evidence>
<dbReference type="EMBL" id="JBGMDY010000008">
    <property type="protein sequence ID" value="KAL2324514.1"/>
    <property type="molecule type" value="Genomic_DNA"/>
</dbReference>
<dbReference type="AlphaFoldDB" id="A0ABD1LLX0"/>
<feature type="compositionally biased region" description="Polar residues" evidence="1">
    <location>
        <begin position="49"/>
        <end position="62"/>
    </location>
</feature>
<feature type="region of interest" description="Disordered" evidence="1">
    <location>
        <begin position="1"/>
        <end position="29"/>
    </location>
</feature>
<evidence type="ECO:0000313" key="3">
    <source>
        <dbReference type="Proteomes" id="UP001603857"/>
    </source>
</evidence>
<protein>
    <submittedName>
        <fullName evidence="2">Uncharacterized protein</fullName>
    </submittedName>
</protein>
<gene>
    <name evidence="2" type="ORF">Fmac_023572</name>
</gene>
<feature type="region of interest" description="Disordered" evidence="1">
    <location>
        <begin position="43"/>
        <end position="62"/>
    </location>
</feature>
<comment type="caution">
    <text evidence="2">The sequence shown here is derived from an EMBL/GenBank/DDBJ whole genome shotgun (WGS) entry which is preliminary data.</text>
</comment>